<dbReference type="GO" id="GO:0006107">
    <property type="term" value="P:oxaloacetate metabolic process"/>
    <property type="evidence" value="ECO:0007669"/>
    <property type="project" value="TreeGrafter"/>
</dbReference>
<feature type="binding site" evidence="4">
    <location>
        <position position="73"/>
    </location>
    <ligand>
        <name>substrate</name>
    </ligand>
</feature>
<dbReference type="GO" id="GO:0000287">
    <property type="term" value="F:magnesium ion binding"/>
    <property type="evidence" value="ECO:0007669"/>
    <property type="project" value="TreeGrafter"/>
</dbReference>
<feature type="domain" description="HpcH/HpaI aldolase/citrate lyase" evidence="6">
    <location>
        <begin position="12"/>
        <end position="230"/>
    </location>
</feature>
<gene>
    <name evidence="7" type="ORF">GFK26_15180</name>
</gene>
<dbReference type="InterPro" id="IPR040442">
    <property type="entry name" value="Pyrv_kinase-like_dom_sf"/>
</dbReference>
<keyword evidence="2 5" id="KW-0479">Metal-binding</keyword>
<proteinExistence type="predicted"/>
<dbReference type="Pfam" id="PF03328">
    <property type="entry name" value="HpcH_HpaI"/>
    <property type="match status" value="1"/>
</dbReference>
<dbReference type="AlphaFoldDB" id="A0A5Q0M3H1"/>
<evidence type="ECO:0000313" key="7">
    <source>
        <dbReference type="EMBL" id="QFZ83999.1"/>
    </source>
</evidence>
<protein>
    <submittedName>
        <fullName evidence="7">CoA ester lyase</fullName>
    </submittedName>
</protein>
<evidence type="ECO:0000256" key="1">
    <source>
        <dbReference type="ARBA" id="ARBA00001946"/>
    </source>
</evidence>
<dbReference type="GO" id="GO:0016829">
    <property type="term" value="F:lyase activity"/>
    <property type="evidence" value="ECO:0007669"/>
    <property type="project" value="UniProtKB-KW"/>
</dbReference>
<evidence type="ECO:0000256" key="5">
    <source>
        <dbReference type="PIRSR" id="PIRSR015582-2"/>
    </source>
</evidence>
<dbReference type="PIRSF" id="PIRSF015582">
    <property type="entry name" value="Cit_lyase_B"/>
    <property type="match status" value="1"/>
</dbReference>
<evidence type="ECO:0000256" key="3">
    <source>
        <dbReference type="ARBA" id="ARBA00022842"/>
    </source>
</evidence>
<evidence type="ECO:0000259" key="6">
    <source>
        <dbReference type="Pfam" id="PF03328"/>
    </source>
</evidence>
<comment type="cofactor">
    <cofactor evidence="1">
        <name>Mg(2+)</name>
        <dbReference type="ChEBI" id="CHEBI:18420"/>
    </cofactor>
</comment>
<evidence type="ECO:0000313" key="8">
    <source>
        <dbReference type="Proteomes" id="UP000326780"/>
    </source>
</evidence>
<organism evidence="7 8">
    <name type="scientific">Variovorax paradoxus</name>
    <dbReference type="NCBI Taxonomy" id="34073"/>
    <lineage>
        <taxon>Bacteria</taxon>
        <taxon>Pseudomonadati</taxon>
        <taxon>Pseudomonadota</taxon>
        <taxon>Betaproteobacteria</taxon>
        <taxon>Burkholderiales</taxon>
        <taxon>Comamonadaceae</taxon>
        <taxon>Variovorax</taxon>
    </lineage>
</organism>
<dbReference type="InterPro" id="IPR011206">
    <property type="entry name" value="Citrate_lyase_beta/mcl1/mcl2"/>
</dbReference>
<dbReference type="Proteomes" id="UP000326780">
    <property type="component" value="Chromosome"/>
</dbReference>
<keyword evidence="3 5" id="KW-0460">Magnesium</keyword>
<evidence type="ECO:0000256" key="2">
    <source>
        <dbReference type="ARBA" id="ARBA00022723"/>
    </source>
</evidence>
<dbReference type="EMBL" id="CP045644">
    <property type="protein sequence ID" value="QFZ83999.1"/>
    <property type="molecule type" value="Genomic_DNA"/>
</dbReference>
<keyword evidence="7" id="KW-0456">Lyase</keyword>
<dbReference type="InterPro" id="IPR005000">
    <property type="entry name" value="Aldolase/citrate-lyase_domain"/>
</dbReference>
<dbReference type="InterPro" id="IPR015813">
    <property type="entry name" value="Pyrv/PenolPyrv_kinase-like_dom"/>
</dbReference>
<feature type="binding site" evidence="5">
    <location>
        <position position="131"/>
    </location>
    <ligand>
        <name>Mg(2+)</name>
        <dbReference type="ChEBI" id="CHEBI:18420"/>
    </ligand>
</feature>
<dbReference type="PANTHER" id="PTHR32308:SF10">
    <property type="entry name" value="CITRATE LYASE SUBUNIT BETA"/>
    <property type="match status" value="1"/>
</dbReference>
<dbReference type="RefSeq" id="WP_153282652.1">
    <property type="nucleotide sequence ID" value="NZ_CP045644.1"/>
</dbReference>
<sequence>MPTHALPLRPLRSAMYVPATNPRALAKATTLDCDAVIYDLEDAVAPDMKDTARQHLVQVFASARPSPQQAVIRVNAIDSAAFEQDMATVAYCRPDAVLVPKIGSARDVQLLSDAAARHGAAQDLRLWLMVETAAALSALDDIVQAGLAATPRLDCLVVGTNDIAKETGVFAGDGRRYLMPWLMGVVLTAKRSGVRALDGVWNDFSDAAGFEVEARQSVKMAFDGKTLIHPTQIGPANAAFSPSESAVSEARDIVAAFAREEHAGTGVINLNGKMVERLHLAQAQRLLAVRSAIDARATTAR</sequence>
<accession>A0A5Q0M3H1</accession>
<dbReference type="SUPFAM" id="SSF51621">
    <property type="entry name" value="Phosphoenolpyruvate/pyruvate domain"/>
    <property type="match status" value="1"/>
</dbReference>
<name>A0A5Q0M3H1_VARPD</name>
<evidence type="ECO:0000256" key="4">
    <source>
        <dbReference type="PIRSR" id="PIRSR015582-1"/>
    </source>
</evidence>
<dbReference type="Gene3D" id="3.20.20.60">
    <property type="entry name" value="Phosphoenolpyruvate-binding domains"/>
    <property type="match status" value="1"/>
</dbReference>
<dbReference type="PANTHER" id="PTHR32308">
    <property type="entry name" value="LYASE BETA SUBUNIT, PUTATIVE (AFU_ORTHOLOGUE AFUA_4G13030)-RELATED"/>
    <property type="match status" value="1"/>
</dbReference>
<feature type="binding site" evidence="4">
    <location>
        <position position="131"/>
    </location>
    <ligand>
        <name>substrate</name>
    </ligand>
</feature>
<reference evidence="7 8" key="1">
    <citation type="submission" date="2019-10" db="EMBL/GenBank/DDBJ databases">
        <title>Complete genome sequence of Variovorax paradoxus 5C-2.</title>
        <authorList>
            <person name="Gogoleva N.E."/>
            <person name="Balkin A.S."/>
        </authorList>
    </citation>
    <scope>NUCLEOTIDE SEQUENCE [LARGE SCALE GENOMIC DNA]</scope>
    <source>
        <strain evidence="7 8">5C-2</strain>
    </source>
</reference>
<feature type="binding site" evidence="5">
    <location>
        <position position="162"/>
    </location>
    <ligand>
        <name>Mg(2+)</name>
        <dbReference type="ChEBI" id="CHEBI:18420"/>
    </ligand>
</feature>